<dbReference type="Proteomes" id="UP000198762">
    <property type="component" value="Unassembled WGS sequence"/>
</dbReference>
<accession>A0A1I0HRY0</accession>
<organism evidence="9 10">
    <name type="scientific">Marinobacter segnicrescens</name>
    <dbReference type="NCBI Taxonomy" id="430453"/>
    <lineage>
        <taxon>Bacteria</taxon>
        <taxon>Pseudomonadati</taxon>
        <taxon>Pseudomonadota</taxon>
        <taxon>Gammaproteobacteria</taxon>
        <taxon>Pseudomonadales</taxon>
        <taxon>Marinobacteraceae</taxon>
        <taxon>Marinobacter</taxon>
    </lineage>
</organism>
<dbReference type="PRINTS" id="PR00081">
    <property type="entry name" value="GDHRDH"/>
</dbReference>
<protein>
    <recommendedName>
        <fullName evidence="7">2,3-dihydroxy-2,3-dihydro-p-cumate dehydrogenase</fullName>
        <ecNumber evidence="6">1.3.1.58</ecNumber>
    </recommendedName>
    <alternativeName>
        <fullName evidence="3">Biphenyl-2,3-dihydro-2,3-diol dehydrogenase</fullName>
    </alternativeName>
</protein>
<evidence type="ECO:0000256" key="4">
    <source>
        <dbReference type="ARBA" id="ARBA00050226"/>
    </source>
</evidence>
<dbReference type="EMBL" id="FOHZ01000034">
    <property type="protein sequence ID" value="SET86937.1"/>
    <property type="molecule type" value="Genomic_DNA"/>
</dbReference>
<keyword evidence="2" id="KW-0560">Oxidoreductase</keyword>
<dbReference type="GO" id="GO:0018511">
    <property type="term" value="F:2,3-dihydroxy-2,3-dihydro-p-cumate dehydrogenase activity"/>
    <property type="evidence" value="ECO:0007669"/>
    <property type="project" value="UniProtKB-EC"/>
</dbReference>
<dbReference type="AlphaFoldDB" id="A0A1I0HRY0"/>
<feature type="domain" description="Ketoreductase" evidence="8">
    <location>
        <begin position="7"/>
        <end position="186"/>
    </location>
</feature>
<evidence type="ECO:0000313" key="9">
    <source>
        <dbReference type="EMBL" id="SET86937.1"/>
    </source>
</evidence>
<dbReference type="SMART" id="SM00822">
    <property type="entry name" value="PKS_KR"/>
    <property type="match status" value="1"/>
</dbReference>
<dbReference type="InterPro" id="IPR057326">
    <property type="entry name" value="KR_dom"/>
</dbReference>
<name>A0A1I0HRY0_9GAMM</name>
<dbReference type="Gene3D" id="3.40.50.720">
    <property type="entry name" value="NAD(P)-binding Rossmann-like Domain"/>
    <property type="match status" value="1"/>
</dbReference>
<proteinExistence type="inferred from homology"/>
<dbReference type="InterPro" id="IPR050259">
    <property type="entry name" value="SDR"/>
</dbReference>
<dbReference type="EC" id="1.3.1.58" evidence="6"/>
<evidence type="ECO:0000256" key="1">
    <source>
        <dbReference type="ARBA" id="ARBA00006484"/>
    </source>
</evidence>
<keyword evidence="10" id="KW-1185">Reference proteome</keyword>
<evidence type="ECO:0000256" key="5">
    <source>
        <dbReference type="ARBA" id="ARBA00060518"/>
    </source>
</evidence>
<dbReference type="InterPro" id="IPR036291">
    <property type="entry name" value="NAD(P)-bd_dom_sf"/>
</dbReference>
<comment type="pathway">
    <text evidence="5">Aromatic compound metabolism; p-cumate degradation; acetaldehyde and pyruvate from p-cumate: step 2/7.</text>
</comment>
<dbReference type="PANTHER" id="PTHR42879">
    <property type="entry name" value="3-OXOACYL-(ACYL-CARRIER-PROTEIN) REDUCTASE"/>
    <property type="match status" value="1"/>
</dbReference>
<dbReference type="InterPro" id="IPR002347">
    <property type="entry name" value="SDR_fam"/>
</dbReference>
<comment type="similarity">
    <text evidence="1">Belongs to the short-chain dehydrogenases/reductases (SDR) family.</text>
</comment>
<sequence>MISMAGKTALITGGSRGLGRAAANRLAELGANIAILDIDDQAAATVEEVRLLGRRATYRKTDVSSNEAVRESVASVEGELGHIDILVNNAGIVKNIAPISRMAPEAWQKELGVNLSGPFNLIQAIAPGMAERGWGRIVNISSAAARGGLFNQAGYAASKAGVLGLTQNVTLEFAGKGVTCNAILPGVIGTENVMAMPQEIFDQAVRLVPTGRVGEPEEVANLIAFLCSDLAGYINGVDILIDGGAALNTVVLGSRKALKS</sequence>
<comment type="catalytic activity">
    <reaction evidence="4">
        <text>(2R,3S)-2,3-dihydroxy-2,3-dihydro-p-cumate + NAD(+) = 2,3-dihydroxy-p-cumate + NADH + H(+)</text>
        <dbReference type="Rhea" id="RHEA:23772"/>
        <dbReference type="ChEBI" id="CHEBI:15378"/>
        <dbReference type="ChEBI" id="CHEBI:36647"/>
        <dbReference type="ChEBI" id="CHEBI:57540"/>
        <dbReference type="ChEBI" id="CHEBI:57945"/>
        <dbReference type="ChEBI" id="CHEBI:58420"/>
        <dbReference type="EC" id="1.3.1.58"/>
    </reaction>
</comment>
<evidence type="ECO:0000256" key="6">
    <source>
        <dbReference type="ARBA" id="ARBA00066455"/>
    </source>
</evidence>
<evidence type="ECO:0000256" key="2">
    <source>
        <dbReference type="ARBA" id="ARBA00023002"/>
    </source>
</evidence>
<dbReference type="PRINTS" id="PR00080">
    <property type="entry name" value="SDRFAMILY"/>
</dbReference>
<evidence type="ECO:0000313" key="10">
    <source>
        <dbReference type="Proteomes" id="UP000198762"/>
    </source>
</evidence>
<gene>
    <name evidence="9" type="ORF">SAMN04487962_1348</name>
</gene>
<dbReference type="SUPFAM" id="SSF51735">
    <property type="entry name" value="NAD(P)-binding Rossmann-fold domains"/>
    <property type="match status" value="1"/>
</dbReference>
<dbReference type="FunFam" id="3.40.50.720:FF:000173">
    <property type="entry name" value="3-oxoacyl-[acyl-carrier protein] reductase"/>
    <property type="match status" value="1"/>
</dbReference>
<evidence type="ECO:0000256" key="7">
    <source>
        <dbReference type="ARBA" id="ARBA00073443"/>
    </source>
</evidence>
<dbReference type="STRING" id="430453.SAMN04487962_1348"/>
<dbReference type="PANTHER" id="PTHR42879:SF2">
    <property type="entry name" value="3-OXOACYL-[ACYL-CARRIER-PROTEIN] REDUCTASE FABG"/>
    <property type="match status" value="1"/>
</dbReference>
<evidence type="ECO:0000259" key="8">
    <source>
        <dbReference type="SMART" id="SM00822"/>
    </source>
</evidence>
<reference evidence="10" key="1">
    <citation type="submission" date="2016-10" db="EMBL/GenBank/DDBJ databases">
        <authorList>
            <person name="Varghese N."/>
            <person name="Submissions S."/>
        </authorList>
    </citation>
    <scope>NUCLEOTIDE SEQUENCE [LARGE SCALE GENOMIC DNA]</scope>
    <source>
        <strain evidence="10">CGMCC 1.6489</strain>
    </source>
</reference>
<dbReference type="Pfam" id="PF13561">
    <property type="entry name" value="adh_short_C2"/>
    <property type="match status" value="1"/>
</dbReference>
<evidence type="ECO:0000256" key="3">
    <source>
        <dbReference type="ARBA" id="ARBA00042907"/>
    </source>
</evidence>